<feature type="binding site" evidence="8">
    <location>
        <position position="39"/>
    </location>
    <ligand>
        <name>GTP</name>
        <dbReference type="ChEBI" id="CHEBI:37565"/>
    </ligand>
</feature>
<comment type="caution">
    <text evidence="9">The sequence shown here is derived from an EMBL/GenBank/DDBJ whole genome shotgun (WGS) entry which is preliminary data.</text>
</comment>
<dbReference type="Pfam" id="PF00709">
    <property type="entry name" value="Adenylsucc_synt"/>
    <property type="match status" value="1"/>
</dbReference>
<dbReference type="UniPathway" id="UPA00075">
    <property type="reaction ID" value="UER00335"/>
</dbReference>
<evidence type="ECO:0000256" key="8">
    <source>
        <dbReference type="HAMAP-Rule" id="MF_03125"/>
    </source>
</evidence>
<dbReference type="EMBL" id="KZ309117">
    <property type="protein sequence ID" value="KAG8237040.1"/>
    <property type="molecule type" value="Genomic_DNA"/>
</dbReference>
<dbReference type="GO" id="GO:0005737">
    <property type="term" value="C:cytoplasm"/>
    <property type="evidence" value="ECO:0007669"/>
    <property type="project" value="UniProtKB-SubCell"/>
</dbReference>
<dbReference type="GO" id="GO:0046040">
    <property type="term" value="P:IMP metabolic process"/>
    <property type="evidence" value="ECO:0007669"/>
    <property type="project" value="TreeGrafter"/>
</dbReference>
<keyword evidence="3 8" id="KW-0479">Metal-binding</keyword>
<dbReference type="InterPro" id="IPR027417">
    <property type="entry name" value="P-loop_NTPase"/>
</dbReference>
<feature type="binding site" evidence="8">
    <location>
        <begin position="33"/>
        <end position="39"/>
    </location>
    <ligand>
        <name>substrate</name>
    </ligand>
</feature>
<gene>
    <name evidence="9" type="ORF">J437_LFUL017381</name>
</gene>
<reference evidence="9" key="1">
    <citation type="submission" date="2013-04" db="EMBL/GenBank/DDBJ databases">
        <authorList>
            <person name="Qu J."/>
            <person name="Murali S.C."/>
            <person name="Bandaranaike D."/>
            <person name="Bellair M."/>
            <person name="Blankenburg K."/>
            <person name="Chao H."/>
            <person name="Dinh H."/>
            <person name="Doddapaneni H."/>
            <person name="Downs B."/>
            <person name="Dugan-Rocha S."/>
            <person name="Elkadiri S."/>
            <person name="Gnanaolivu R.D."/>
            <person name="Hernandez B."/>
            <person name="Javaid M."/>
            <person name="Jayaseelan J.C."/>
            <person name="Lee S."/>
            <person name="Li M."/>
            <person name="Ming W."/>
            <person name="Munidasa M."/>
            <person name="Muniz J."/>
            <person name="Nguyen L."/>
            <person name="Ongeri F."/>
            <person name="Osuji N."/>
            <person name="Pu L.-L."/>
            <person name="Puazo M."/>
            <person name="Qu C."/>
            <person name="Quiroz J."/>
            <person name="Raj R."/>
            <person name="Weissenberger G."/>
            <person name="Xin Y."/>
            <person name="Zou X."/>
            <person name="Han Y."/>
            <person name="Richards S."/>
            <person name="Worley K."/>
            <person name="Muzny D."/>
            <person name="Gibbs R."/>
        </authorList>
    </citation>
    <scope>NUCLEOTIDE SEQUENCE</scope>
    <source>
        <strain evidence="9">Sampled in the wild</strain>
    </source>
</reference>
<dbReference type="InterPro" id="IPR001114">
    <property type="entry name" value="Adenylosuccinate_synthetase"/>
</dbReference>
<feature type="binding site" evidence="8">
    <location>
        <position position="37"/>
    </location>
    <ligand>
        <name>IMP</name>
        <dbReference type="ChEBI" id="CHEBI:58053"/>
    </ligand>
</feature>
<keyword evidence="4 8" id="KW-0547">Nucleotide-binding</keyword>
<dbReference type="OrthoDB" id="10265645at2759"/>
<dbReference type="AlphaFoldDB" id="A0A8K0KLJ0"/>
<organism evidence="9 10">
    <name type="scientific">Ladona fulva</name>
    <name type="common">Scarce chaser dragonfly</name>
    <name type="synonym">Libellula fulva</name>
    <dbReference type="NCBI Taxonomy" id="123851"/>
    <lineage>
        <taxon>Eukaryota</taxon>
        <taxon>Metazoa</taxon>
        <taxon>Ecdysozoa</taxon>
        <taxon>Arthropoda</taxon>
        <taxon>Hexapoda</taxon>
        <taxon>Insecta</taxon>
        <taxon>Pterygota</taxon>
        <taxon>Palaeoptera</taxon>
        <taxon>Odonata</taxon>
        <taxon>Epiprocta</taxon>
        <taxon>Anisoptera</taxon>
        <taxon>Libelluloidea</taxon>
        <taxon>Libellulidae</taxon>
        <taxon>Ladona</taxon>
    </lineage>
</organism>
<feature type="binding site" evidence="8">
    <location>
        <begin position="147"/>
        <end position="149"/>
    </location>
    <ligand>
        <name>GTP</name>
        <dbReference type="ChEBI" id="CHEBI:37565"/>
    </ligand>
</feature>
<name>A0A8K0KLJ0_LADFU</name>
<evidence type="ECO:0000256" key="1">
    <source>
        <dbReference type="ARBA" id="ARBA00011738"/>
    </source>
</evidence>
<keyword evidence="6 8" id="KW-0460">Magnesium</keyword>
<sequence length="161" mass="18196">MASMLYLTNIVTGSFINDEIGSTLQTRGSEFGVTTKRMRRCGWLDIPVLQYTTKVNGYSGIALTKLDILDTLKEIKIGVAYKENGKILKDFPANSSKLAAVEVEYITLPGWQTNIEGIREYNELPKEAKDYVERIEEYLEVPVRWIGVGKGRESMIEKTSH</sequence>
<proteinExistence type="inferred from homology"/>
<evidence type="ECO:0000256" key="7">
    <source>
        <dbReference type="ARBA" id="ARBA00023134"/>
    </source>
</evidence>
<dbReference type="GO" id="GO:0000287">
    <property type="term" value="F:magnesium ion binding"/>
    <property type="evidence" value="ECO:0007669"/>
    <property type="project" value="UniProtKB-UniRule"/>
</dbReference>
<dbReference type="GO" id="GO:0044208">
    <property type="term" value="P:'de novo' AMP biosynthetic process"/>
    <property type="evidence" value="ECO:0007669"/>
    <property type="project" value="UniProtKB-UniRule"/>
</dbReference>
<comment type="caution">
    <text evidence="8">Lacks conserved residue(s) required for the propagation of feature annotation.</text>
</comment>
<reference evidence="9" key="2">
    <citation type="submission" date="2017-10" db="EMBL/GenBank/DDBJ databases">
        <title>Ladona fulva Genome sequencing and assembly.</title>
        <authorList>
            <person name="Murali S."/>
            <person name="Richards S."/>
            <person name="Bandaranaike D."/>
            <person name="Bellair M."/>
            <person name="Blankenburg K."/>
            <person name="Chao H."/>
            <person name="Dinh H."/>
            <person name="Doddapaneni H."/>
            <person name="Dugan-Rocha S."/>
            <person name="Elkadiri S."/>
            <person name="Gnanaolivu R."/>
            <person name="Hernandez B."/>
            <person name="Skinner E."/>
            <person name="Javaid M."/>
            <person name="Lee S."/>
            <person name="Li M."/>
            <person name="Ming W."/>
            <person name="Munidasa M."/>
            <person name="Muniz J."/>
            <person name="Nguyen L."/>
            <person name="Hughes D."/>
            <person name="Osuji N."/>
            <person name="Pu L.-L."/>
            <person name="Puazo M."/>
            <person name="Qu C."/>
            <person name="Quiroz J."/>
            <person name="Raj R."/>
            <person name="Weissenberger G."/>
            <person name="Xin Y."/>
            <person name="Zou X."/>
            <person name="Han Y."/>
            <person name="Worley K."/>
            <person name="Muzny D."/>
            <person name="Gibbs R."/>
        </authorList>
    </citation>
    <scope>NUCLEOTIDE SEQUENCE</scope>
    <source>
        <strain evidence="9">Sampled in the wild</strain>
    </source>
</reference>
<dbReference type="EC" id="6.3.4.4" evidence="8"/>
<evidence type="ECO:0000313" key="10">
    <source>
        <dbReference type="Proteomes" id="UP000792457"/>
    </source>
</evidence>
<dbReference type="Gene3D" id="3.90.170.10">
    <property type="entry name" value="Adenylosuccinate Synthetase, subunit A, domain 3"/>
    <property type="match status" value="1"/>
</dbReference>
<comment type="catalytic activity">
    <reaction evidence="8">
        <text>IMP + L-aspartate + GTP = N(6)-(1,2-dicarboxyethyl)-AMP + GDP + phosphate + 2 H(+)</text>
        <dbReference type="Rhea" id="RHEA:15753"/>
        <dbReference type="ChEBI" id="CHEBI:15378"/>
        <dbReference type="ChEBI" id="CHEBI:29991"/>
        <dbReference type="ChEBI" id="CHEBI:37565"/>
        <dbReference type="ChEBI" id="CHEBI:43474"/>
        <dbReference type="ChEBI" id="CHEBI:57567"/>
        <dbReference type="ChEBI" id="CHEBI:58053"/>
        <dbReference type="ChEBI" id="CHEBI:58189"/>
        <dbReference type="EC" id="6.3.4.4"/>
    </reaction>
</comment>
<evidence type="ECO:0000256" key="4">
    <source>
        <dbReference type="ARBA" id="ARBA00022741"/>
    </source>
</evidence>
<comment type="subunit">
    <text evidence="1 8">Homodimer.</text>
</comment>
<keyword evidence="7 8" id="KW-0342">GTP-binding</keyword>
<dbReference type="SMART" id="SM00788">
    <property type="entry name" value="Adenylsucc_synt"/>
    <property type="match status" value="1"/>
</dbReference>
<dbReference type="HAMAP" id="MF_00011">
    <property type="entry name" value="Adenylosucc_synth"/>
    <property type="match status" value="1"/>
</dbReference>
<keyword evidence="2 8" id="KW-0436">Ligase</keyword>
<evidence type="ECO:0000256" key="6">
    <source>
        <dbReference type="ARBA" id="ARBA00022842"/>
    </source>
</evidence>
<evidence type="ECO:0000256" key="3">
    <source>
        <dbReference type="ARBA" id="ARBA00022723"/>
    </source>
</evidence>
<protein>
    <recommendedName>
        <fullName evidence="8">Adenylosuccinate synthetase</fullName>
        <shortName evidence="8">AMPSase</shortName>
        <shortName evidence="8">AdSS</shortName>
        <ecNumber evidence="8">6.3.4.4</ecNumber>
    </recommendedName>
    <alternativeName>
        <fullName evidence="8">IMP--aspartate ligase</fullName>
    </alternativeName>
</protein>
<evidence type="ECO:0000313" key="9">
    <source>
        <dbReference type="EMBL" id="KAG8237040.1"/>
    </source>
</evidence>
<keyword evidence="8" id="KW-0963">Cytoplasm</keyword>
<dbReference type="GO" id="GO:0005525">
    <property type="term" value="F:GTP binding"/>
    <property type="evidence" value="ECO:0007669"/>
    <property type="project" value="UniProtKB-UniRule"/>
</dbReference>
<dbReference type="InterPro" id="IPR042111">
    <property type="entry name" value="Adenylosuccinate_synth_dom3"/>
</dbReference>
<feature type="binding site" evidence="8">
    <location>
        <begin position="65"/>
        <end position="67"/>
    </location>
    <ligand>
        <name>GTP</name>
        <dbReference type="ChEBI" id="CHEBI:37565"/>
    </ligand>
</feature>
<evidence type="ECO:0000256" key="5">
    <source>
        <dbReference type="ARBA" id="ARBA00022755"/>
    </source>
</evidence>
<comment type="pathway">
    <text evidence="8">Purine metabolism; AMP biosynthesis via de novo pathway; AMP from IMP: step 1/2.</text>
</comment>
<dbReference type="PANTHER" id="PTHR11846">
    <property type="entry name" value="ADENYLOSUCCINATE SYNTHETASE"/>
    <property type="match status" value="1"/>
</dbReference>
<evidence type="ECO:0000256" key="2">
    <source>
        <dbReference type="ARBA" id="ARBA00022598"/>
    </source>
</evidence>
<comment type="subcellular location">
    <subcellularLocation>
        <location evidence="8">Cytoplasm</location>
    </subcellularLocation>
</comment>
<comment type="function">
    <text evidence="8">Plays an important role in the de novo pathway and in the salvage pathway of purine nucleotide biosynthesis. Catalyzes the first commited step in the biosynthesis of AMP from IMP.</text>
</comment>
<accession>A0A8K0KLJ0</accession>
<dbReference type="FunFam" id="3.90.170.10:FF:000001">
    <property type="entry name" value="Adenylosuccinate synthetase"/>
    <property type="match status" value="1"/>
</dbReference>
<keyword evidence="5 8" id="KW-0658">Purine biosynthesis</keyword>
<dbReference type="Proteomes" id="UP000792457">
    <property type="component" value="Unassembled WGS sequence"/>
</dbReference>
<comment type="similarity">
    <text evidence="8">Belongs to the adenylosuccinate synthetase family.</text>
</comment>
<dbReference type="GO" id="GO:0004019">
    <property type="term" value="F:adenylosuccinate synthase activity"/>
    <property type="evidence" value="ECO:0007669"/>
    <property type="project" value="UniProtKB-UniRule"/>
</dbReference>
<keyword evidence="10" id="KW-1185">Reference proteome</keyword>
<comment type="cofactor">
    <cofactor evidence="8">
        <name>Mg(2+)</name>
        <dbReference type="ChEBI" id="CHEBI:18420"/>
    </cofactor>
    <text evidence="8">Binds 1 Mg(2+) ion per subunit.</text>
</comment>
<dbReference type="SUPFAM" id="SSF52540">
    <property type="entry name" value="P-loop containing nucleoside triphosphate hydrolases"/>
    <property type="match status" value="1"/>
</dbReference>
<dbReference type="PANTHER" id="PTHR11846:SF0">
    <property type="entry name" value="ADENYLOSUCCINATE SYNTHETASE"/>
    <property type="match status" value="1"/>
</dbReference>